<dbReference type="NCBIfam" id="TIGR00010">
    <property type="entry name" value="YchF/TatD family DNA exonuclease"/>
    <property type="match status" value="1"/>
</dbReference>
<name>A0A9D9N4M5_9BACT</name>
<dbReference type="SUPFAM" id="SSF51556">
    <property type="entry name" value="Metallo-dependent hydrolases"/>
    <property type="match status" value="1"/>
</dbReference>
<evidence type="ECO:0000256" key="1">
    <source>
        <dbReference type="ARBA" id="ARBA00009275"/>
    </source>
</evidence>
<sequence>MIDTHTHIYGPEFDTDRKQVVERALQAGVTSVILPNVNLESLHQIKEMCADYPNFCHAAVGLHPEDVREDFRHQLRWVREELQNSEYIAVGEIGIDLYWDKTFLREQVCAFQQQVEWAIELDLPLIIHTRDSHAETLQALSPYKNRGLRGVFHCFTGDEKQANEIFEAGEFVLGIGGVLTFKKSPLPAFLSKIPLDKVVLETDAPYLTPVPYRGKRNEPAYLTYILQKMAEIYSIDEKELQKITTDNAKKIFRI</sequence>
<evidence type="ECO:0000256" key="4">
    <source>
        <dbReference type="PIRSR" id="PIRSR005902-1"/>
    </source>
</evidence>
<dbReference type="InterPro" id="IPR015991">
    <property type="entry name" value="TatD/YcfH-like"/>
</dbReference>
<feature type="binding site" evidence="4">
    <location>
        <position position="128"/>
    </location>
    <ligand>
        <name>a divalent metal cation</name>
        <dbReference type="ChEBI" id="CHEBI:60240"/>
        <label>2</label>
    </ligand>
</feature>
<dbReference type="PANTHER" id="PTHR46124">
    <property type="entry name" value="D-AMINOACYL-TRNA DEACYLASE"/>
    <property type="match status" value="1"/>
</dbReference>
<keyword evidence="2 4" id="KW-0479">Metal-binding</keyword>
<feature type="binding site" evidence="4">
    <location>
        <position position="92"/>
    </location>
    <ligand>
        <name>a divalent metal cation</name>
        <dbReference type="ChEBI" id="CHEBI:60240"/>
        <label>1</label>
    </ligand>
</feature>
<dbReference type="GO" id="GO:0016788">
    <property type="term" value="F:hydrolase activity, acting on ester bonds"/>
    <property type="evidence" value="ECO:0007669"/>
    <property type="project" value="InterPro"/>
</dbReference>
<keyword evidence="3 5" id="KW-0378">Hydrolase</keyword>
<feature type="binding site" evidence="4">
    <location>
        <position position="153"/>
    </location>
    <ligand>
        <name>a divalent metal cation</name>
        <dbReference type="ChEBI" id="CHEBI:60240"/>
        <label>2</label>
    </ligand>
</feature>
<evidence type="ECO:0000313" key="5">
    <source>
        <dbReference type="EMBL" id="MBO8460351.1"/>
    </source>
</evidence>
<dbReference type="GO" id="GO:0004536">
    <property type="term" value="F:DNA nuclease activity"/>
    <property type="evidence" value="ECO:0007669"/>
    <property type="project" value="InterPro"/>
</dbReference>
<protein>
    <submittedName>
        <fullName evidence="5">TatD family hydrolase</fullName>
    </submittedName>
</protein>
<dbReference type="GO" id="GO:0005829">
    <property type="term" value="C:cytosol"/>
    <property type="evidence" value="ECO:0007669"/>
    <property type="project" value="TreeGrafter"/>
</dbReference>
<gene>
    <name evidence="5" type="ORF">IAA73_08480</name>
</gene>
<dbReference type="Gene3D" id="3.20.20.140">
    <property type="entry name" value="Metal-dependent hydrolases"/>
    <property type="match status" value="1"/>
</dbReference>
<evidence type="ECO:0000256" key="2">
    <source>
        <dbReference type="ARBA" id="ARBA00022723"/>
    </source>
</evidence>
<dbReference type="FunFam" id="3.20.20.140:FF:000005">
    <property type="entry name" value="TatD family hydrolase"/>
    <property type="match status" value="1"/>
</dbReference>
<reference evidence="5" key="2">
    <citation type="journal article" date="2021" name="PeerJ">
        <title>Extensive microbial diversity within the chicken gut microbiome revealed by metagenomics and culture.</title>
        <authorList>
            <person name="Gilroy R."/>
            <person name="Ravi A."/>
            <person name="Getino M."/>
            <person name="Pursley I."/>
            <person name="Horton D.L."/>
            <person name="Alikhan N.F."/>
            <person name="Baker D."/>
            <person name="Gharbi K."/>
            <person name="Hall N."/>
            <person name="Watson M."/>
            <person name="Adriaenssens E.M."/>
            <person name="Foster-Nyarko E."/>
            <person name="Jarju S."/>
            <person name="Secka A."/>
            <person name="Antonio M."/>
            <person name="Oren A."/>
            <person name="Chaudhuri R.R."/>
            <person name="La Ragione R."/>
            <person name="Hildebrand F."/>
            <person name="Pallen M.J."/>
        </authorList>
    </citation>
    <scope>NUCLEOTIDE SEQUENCE</scope>
    <source>
        <strain evidence="5">G3-3990</strain>
    </source>
</reference>
<dbReference type="PANTHER" id="PTHR46124:SF4">
    <property type="entry name" value="HYDROLASE TATD"/>
    <property type="match status" value="1"/>
</dbReference>
<dbReference type="GO" id="GO:0046872">
    <property type="term" value="F:metal ion binding"/>
    <property type="evidence" value="ECO:0007669"/>
    <property type="project" value="UniProtKB-KW"/>
</dbReference>
<dbReference type="InterPro" id="IPR032466">
    <property type="entry name" value="Metal_Hydrolase"/>
</dbReference>
<dbReference type="Pfam" id="PF01026">
    <property type="entry name" value="TatD_DNase"/>
    <property type="match status" value="1"/>
</dbReference>
<evidence type="ECO:0000313" key="6">
    <source>
        <dbReference type="Proteomes" id="UP000823641"/>
    </source>
</evidence>
<dbReference type="EMBL" id="JADIMG010000079">
    <property type="protein sequence ID" value="MBO8460351.1"/>
    <property type="molecule type" value="Genomic_DNA"/>
</dbReference>
<comment type="caution">
    <text evidence="5">The sequence shown here is derived from an EMBL/GenBank/DDBJ whole genome shotgun (WGS) entry which is preliminary data.</text>
</comment>
<reference evidence="5" key="1">
    <citation type="submission" date="2020-10" db="EMBL/GenBank/DDBJ databases">
        <authorList>
            <person name="Gilroy R."/>
        </authorList>
    </citation>
    <scope>NUCLEOTIDE SEQUENCE</scope>
    <source>
        <strain evidence="5">G3-3990</strain>
    </source>
</reference>
<feature type="binding site" evidence="4">
    <location>
        <position position="5"/>
    </location>
    <ligand>
        <name>a divalent metal cation</name>
        <dbReference type="ChEBI" id="CHEBI:60240"/>
        <label>1</label>
    </ligand>
</feature>
<accession>A0A9D9N4M5</accession>
<dbReference type="InterPro" id="IPR001130">
    <property type="entry name" value="TatD-like"/>
</dbReference>
<proteinExistence type="inferred from homology"/>
<evidence type="ECO:0000256" key="3">
    <source>
        <dbReference type="ARBA" id="ARBA00022801"/>
    </source>
</evidence>
<feature type="binding site" evidence="4">
    <location>
        <position position="203"/>
    </location>
    <ligand>
        <name>a divalent metal cation</name>
        <dbReference type="ChEBI" id="CHEBI:60240"/>
        <label>1</label>
    </ligand>
</feature>
<dbReference type="AlphaFoldDB" id="A0A9D9N4M5"/>
<dbReference type="Proteomes" id="UP000823641">
    <property type="component" value="Unassembled WGS sequence"/>
</dbReference>
<feature type="binding site" evidence="4">
    <location>
        <position position="7"/>
    </location>
    <ligand>
        <name>a divalent metal cation</name>
        <dbReference type="ChEBI" id="CHEBI:60240"/>
        <label>1</label>
    </ligand>
</feature>
<organism evidence="5 6">
    <name type="scientific">Candidatus Gallipaludibacter merdavium</name>
    <dbReference type="NCBI Taxonomy" id="2840839"/>
    <lineage>
        <taxon>Bacteria</taxon>
        <taxon>Pseudomonadati</taxon>
        <taxon>Bacteroidota</taxon>
        <taxon>Bacteroidia</taxon>
        <taxon>Bacteroidales</taxon>
        <taxon>Candidatus Gallipaludibacter</taxon>
    </lineage>
</organism>
<comment type="similarity">
    <text evidence="1">Belongs to the metallo-dependent hydrolases superfamily. TatD-type hydrolase family.</text>
</comment>
<dbReference type="PIRSF" id="PIRSF005902">
    <property type="entry name" value="DNase_TatD"/>
    <property type="match status" value="1"/>
</dbReference>
<dbReference type="CDD" id="cd01310">
    <property type="entry name" value="TatD_DNAse"/>
    <property type="match status" value="1"/>
</dbReference>